<gene>
    <name evidence="10" type="ORF">METZ01_LOCUS242080</name>
</gene>
<dbReference type="PANTHER" id="PTHR33908">
    <property type="entry name" value="MANNOSYLTRANSFERASE YKCB-RELATED"/>
    <property type="match status" value="1"/>
</dbReference>
<comment type="subcellular location">
    <subcellularLocation>
        <location evidence="1">Cell membrane</location>
        <topology evidence="1">Multi-pass membrane protein</topology>
    </subcellularLocation>
</comment>
<evidence type="ECO:0000256" key="4">
    <source>
        <dbReference type="ARBA" id="ARBA00022679"/>
    </source>
</evidence>
<keyword evidence="7 8" id="KW-0472">Membrane</keyword>
<dbReference type="InterPro" id="IPR050297">
    <property type="entry name" value="LipidA_mod_glycosyltrf_83"/>
</dbReference>
<dbReference type="InterPro" id="IPR038731">
    <property type="entry name" value="RgtA/B/C-like"/>
</dbReference>
<dbReference type="GO" id="GO:0005886">
    <property type="term" value="C:plasma membrane"/>
    <property type="evidence" value="ECO:0007669"/>
    <property type="project" value="UniProtKB-SubCell"/>
</dbReference>
<evidence type="ECO:0000256" key="6">
    <source>
        <dbReference type="ARBA" id="ARBA00022989"/>
    </source>
</evidence>
<feature type="transmembrane region" description="Helical" evidence="8">
    <location>
        <begin position="142"/>
        <end position="159"/>
    </location>
</feature>
<dbReference type="AlphaFoldDB" id="A0A382HPH6"/>
<evidence type="ECO:0000256" key="2">
    <source>
        <dbReference type="ARBA" id="ARBA00022475"/>
    </source>
</evidence>
<keyword evidence="4" id="KW-0808">Transferase</keyword>
<accession>A0A382HPH6</accession>
<evidence type="ECO:0000256" key="1">
    <source>
        <dbReference type="ARBA" id="ARBA00004651"/>
    </source>
</evidence>
<name>A0A382HPH6_9ZZZZ</name>
<keyword evidence="5 8" id="KW-0812">Transmembrane</keyword>
<evidence type="ECO:0000256" key="3">
    <source>
        <dbReference type="ARBA" id="ARBA00022676"/>
    </source>
</evidence>
<evidence type="ECO:0000256" key="7">
    <source>
        <dbReference type="ARBA" id="ARBA00023136"/>
    </source>
</evidence>
<feature type="transmembrane region" description="Helical" evidence="8">
    <location>
        <begin position="89"/>
        <end position="112"/>
    </location>
</feature>
<feature type="transmembrane region" description="Helical" evidence="8">
    <location>
        <begin position="16"/>
        <end position="39"/>
    </location>
</feature>
<reference evidence="10" key="1">
    <citation type="submission" date="2018-05" db="EMBL/GenBank/DDBJ databases">
        <authorList>
            <person name="Lanie J.A."/>
            <person name="Ng W.-L."/>
            <person name="Kazmierczak K.M."/>
            <person name="Andrzejewski T.M."/>
            <person name="Davidsen T.M."/>
            <person name="Wayne K.J."/>
            <person name="Tettelin H."/>
            <person name="Glass J.I."/>
            <person name="Rusch D."/>
            <person name="Podicherti R."/>
            <person name="Tsui H.-C.T."/>
            <person name="Winkler M.E."/>
        </authorList>
    </citation>
    <scope>NUCLEOTIDE SEQUENCE</scope>
</reference>
<protein>
    <recommendedName>
        <fullName evidence="9">Glycosyltransferase RgtA/B/C/D-like domain-containing protein</fullName>
    </recommendedName>
</protein>
<evidence type="ECO:0000313" key="10">
    <source>
        <dbReference type="EMBL" id="SVB89226.1"/>
    </source>
</evidence>
<keyword evidence="3" id="KW-0328">Glycosyltransferase</keyword>
<evidence type="ECO:0000259" key="9">
    <source>
        <dbReference type="Pfam" id="PF13231"/>
    </source>
</evidence>
<feature type="domain" description="Glycosyltransferase RgtA/B/C/D-like" evidence="9">
    <location>
        <begin position="78"/>
        <end position="225"/>
    </location>
</feature>
<feature type="transmembrane region" description="Helical" evidence="8">
    <location>
        <begin position="209"/>
        <end position="228"/>
    </location>
</feature>
<sequence>MTVKNFQNLKLVRKDYVTITSIIVVIIFFISTSYVAFIIDNPSMDHLIIDYYYAGEQTLYGDRESVYLPSVPIGWSILLASADNIVNDVFITAKLFSVFFATGILALSFFIIRNIFDKKLALLVQTIIAVTPFFHVEAILTHSEMLPVFLIFLSFYFITKKKLSGRDLILCGVFLGLATMLRYQAALVAISCLPFFLIQYKKIRLSKTLLFLIFFIVAFSPLLIYNFITFGTFIESDPSLYFTAFDQVTEDPEWEKTFAERSTGVNTNMLFEVDK</sequence>
<evidence type="ECO:0000256" key="5">
    <source>
        <dbReference type="ARBA" id="ARBA00022692"/>
    </source>
</evidence>
<organism evidence="10">
    <name type="scientific">marine metagenome</name>
    <dbReference type="NCBI Taxonomy" id="408172"/>
    <lineage>
        <taxon>unclassified sequences</taxon>
        <taxon>metagenomes</taxon>
        <taxon>ecological metagenomes</taxon>
    </lineage>
</organism>
<dbReference type="PANTHER" id="PTHR33908:SF11">
    <property type="entry name" value="MEMBRANE PROTEIN"/>
    <property type="match status" value="1"/>
</dbReference>
<dbReference type="GO" id="GO:0008610">
    <property type="term" value="P:lipid biosynthetic process"/>
    <property type="evidence" value="ECO:0007669"/>
    <property type="project" value="UniProtKB-ARBA"/>
</dbReference>
<keyword evidence="6 8" id="KW-1133">Transmembrane helix</keyword>
<proteinExistence type="predicted"/>
<feature type="transmembrane region" description="Helical" evidence="8">
    <location>
        <begin position="168"/>
        <end position="197"/>
    </location>
</feature>
<dbReference type="Pfam" id="PF13231">
    <property type="entry name" value="PMT_2"/>
    <property type="match status" value="1"/>
</dbReference>
<keyword evidence="2" id="KW-1003">Cell membrane</keyword>
<feature type="non-terminal residue" evidence="10">
    <location>
        <position position="275"/>
    </location>
</feature>
<dbReference type="GO" id="GO:0016763">
    <property type="term" value="F:pentosyltransferase activity"/>
    <property type="evidence" value="ECO:0007669"/>
    <property type="project" value="TreeGrafter"/>
</dbReference>
<dbReference type="EMBL" id="UINC01062519">
    <property type="protein sequence ID" value="SVB89226.1"/>
    <property type="molecule type" value="Genomic_DNA"/>
</dbReference>
<evidence type="ECO:0000256" key="8">
    <source>
        <dbReference type="SAM" id="Phobius"/>
    </source>
</evidence>